<dbReference type="EMBL" id="LFBV01000001">
    <property type="protein sequence ID" value="OKH95975.1"/>
    <property type="molecule type" value="Genomic_DNA"/>
</dbReference>
<protein>
    <submittedName>
        <fullName evidence="1">Uncharacterized protein</fullName>
    </submittedName>
</protein>
<proteinExistence type="predicted"/>
<name>A0A1Q4VDU1_9ACTN</name>
<comment type="caution">
    <text evidence="1">The sequence shown here is derived from an EMBL/GenBank/DDBJ whole genome shotgun (WGS) entry which is preliminary data.</text>
</comment>
<keyword evidence="2" id="KW-1185">Reference proteome</keyword>
<reference evidence="1 2" key="1">
    <citation type="submission" date="2015-06" db="EMBL/GenBank/DDBJ databases">
        <title>Cloning and characterization of the uncialamcin biosynthetic gene cluster.</title>
        <authorList>
            <person name="Yan X."/>
            <person name="Huang T."/>
            <person name="Ge H."/>
            <person name="Shen B."/>
        </authorList>
    </citation>
    <scope>NUCLEOTIDE SEQUENCE [LARGE SCALE GENOMIC DNA]</scope>
    <source>
        <strain evidence="1 2">DCA2648</strain>
    </source>
</reference>
<dbReference type="Proteomes" id="UP000186455">
    <property type="component" value="Unassembled WGS sequence"/>
</dbReference>
<accession>A0A1Q4VDU1</accession>
<evidence type="ECO:0000313" key="2">
    <source>
        <dbReference type="Proteomes" id="UP000186455"/>
    </source>
</evidence>
<sequence>MRVVLGLSGWTYSVPVPSLGGFAQFPAPLWGASGLFFGSVPVGILRPRSNALGTTYLWSY</sequence>
<dbReference type="AlphaFoldDB" id="A0A1Q4VDU1"/>
<organism evidence="1 2">
    <name type="scientific">Streptomyces uncialis</name>
    <dbReference type="NCBI Taxonomy" id="1048205"/>
    <lineage>
        <taxon>Bacteria</taxon>
        <taxon>Bacillati</taxon>
        <taxon>Actinomycetota</taxon>
        <taxon>Actinomycetes</taxon>
        <taxon>Kitasatosporales</taxon>
        <taxon>Streptomycetaceae</taxon>
        <taxon>Streptomyces</taxon>
    </lineage>
</organism>
<gene>
    <name evidence="1" type="ORF">AB852_04595</name>
</gene>
<evidence type="ECO:0000313" key="1">
    <source>
        <dbReference type="EMBL" id="OKH95975.1"/>
    </source>
</evidence>